<dbReference type="Gene3D" id="3.40.50.150">
    <property type="entry name" value="Vaccinia Virus protein VP39"/>
    <property type="match status" value="1"/>
</dbReference>
<dbReference type="Pfam" id="PF13489">
    <property type="entry name" value="Methyltransf_23"/>
    <property type="match status" value="1"/>
</dbReference>
<dbReference type="InterPro" id="IPR029063">
    <property type="entry name" value="SAM-dependent_MTases_sf"/>
</dbReference>
<sequence>MSAYLRALAALESWSLEGDQVEPEFLEAYGEAAKSLRCGTTAPRIRILDIGAGGGGDLRYIRRALDAAELSLTMVEVVAVEPNQCAWPHLAQEQKRWLSDVADFRLLPDMSKLCSEADGFDLAVLQHVLCCAQQPRDLLEEVRAALKPGGQLVFVEHVLADRAKMPFLLAAQVAFRPVQLALCCDPCRDSERLFESQVFEEVKLKRFSLPVLGVPIPHIKGVALKSEADLTKTWRGPLTVEEFL</sequence>
<protein>
    <submittedName>
        <fullName evidence="1">Methyltransferase-like protein 7B</fullName>
    </submittedName>
</protein>
<comment type="caution">
    <text evidence="1">The sequence shown here is derived from an EMBL/GenBank/DDBJ whole genome shotgun (WGS) entry which is preliminary data.</text>
</comment>
<reference evidence="1 2" key="1">
    <citation type="submission" date="2016-02" db="EMBL/GenBank/DDBJ databases">
        <title>Genome analysis of coral dinoflagellate symbionts highlights evolutionary adaptations to a symbiotic lifestyle.</title>
        <authorList>
            <person name="Aranda M."/>
            <person name="Li Y."/>
            <person name="Liew Y.J."/>
            <person name="Baumgarten S."/>
            <person name="Simakov O."/>
            <person name="Wilson M."/>
            <person name="Piel J."/>
            <person name="Ashoor H."/>
            <person name="Bougouffa S."/>
            <person name="Bajic V.B."/>
            <person name="Ryu T."/>
            <person name="Ravasi T."/>
            <person name="Bayer T."/>
            <person name="Micklem G."/>
            <person name="Kim H."/>
            <person name="Bhak J."/>
            <person name="Lajeunesse T.C."/>
            <person name="Voolstra C.R."/>
        </authorList>
    </citation>
    <scope>NUCLEOTIDE SEQUENCE [LARGE SCALE GENOMIC DNA]</scope>
    <source>
        <strain evidence="1 2">CCMP2467</strain>
    </source>
</reference>
<keyword evidence="2" id="KW-1185">Reference proteome</keyword>
<dbReference type="GO" id="GO:0008168">
    <property type="term" value="F:methyltransferase activity"/>
    <property type="evidence" value="ECO:0007669"/>
    <property type="project" value="UniProtKB-KW"/>
</dbReference>
<dbReference type="EMBL" id="LSRX01000384">
    <property type="protein sequence ID" value="OLP98849.1"/>
    <property type="molecule type" value="Genomic_DNA"/>
</dbReference>
<accession>A0A1Q9DUK3</accession>
<organism evidence="1 2">
    <name type="scientific">Symbiodinium microadriaticum</name>
    <name type="common">Dinoflagellate</name>
    <name type="synonym">Zooxanthella microadriatica</name>
    <dbReference type="NCBI Taxonomy" id="2951"/>
    <lineage>
        <taxon>Eukaryota</taxon>
        <taxon>Sar</taxon>
        <taxon>Alveolata</taxon>
        <taxon>Dinophyceae</taxon>
        <taxon>Suessiales</taxon>
        <taxon>Symbiodiniaceae</taxon>
        <taxon>Symbiodinium</taxon>
    </lineage>
</organism>
<dbReference type="PANTHER" id="PTHR45036:SF1">
    <property type="entry name" value="METHYLTRANSFERASE LIKE 7A"/>
    <property type="match status" value="1"/>
</dbReference>
<dbReference type="OrthoDB" id="416496at2759"/>
<dbReference type="GO" id="GO:0032259">
    <property type="term" value="P:methylation"/>
    <property type="evidence" value="ECO:0007669"/>
    <property type="project" value="UniProtKB-KW"/>
</dbReference>
<proteinExistence type="predicted"/>
<dbReference type="Proteomes" id="UP000186817">
    <property type="component" value="Unassembled WGS sequence"/>
</dbReference>
<gene>
    <name evidence="1" type="primary">METTL7B</name>
    <name evidence="1" type="ORF">AK812_SmicGene18667</name>
</gene>
<evidence type="ECO:0000313" key="1">
    <source>
        <dbReference type="EMBL" id="OLP98849.1"/>
    </source>
</evidence>
<dbReference type="AlphaFoldDB" id="A0A1Q9DUK3"/>
<keyword evidence="1" id="KW-0808">Transferase</keyword>
<dbReference type="InterPro" id="IPR052356">
    <property type="entry name" value="Thiol_S-MT"/>
</dbReference>
<dbReference type="CDD" id="cd02440">
    <property type="entry name" value="AdoMet_MTases"/>
    <property type="match status" value="1"/>
</dbReference>
<evidence type="ECO:0000313" key="2">
    <source>
        <dbReference type="Proteomes" id="UP000186817"/>
    </source>
</evidence>
<keyword evidence="1" id="KW-0489">Methyltransferase</keyword>
<dbReference type="PANTHER" id="PTHR45036">
    <property type="entry name" value="METHYLTRANSFERASE LIKE 7B"/>
    <property type="match status" value="1"/>
</dbReference>
<dbReference type="SUPFAM" id="SSF53335">
    <property type="entry name" value="S-adenosyl-L-methionine-dependent methyltransferases"/>
    <property type="match status" value="1"/>
</dbReference>
<name>A0A1Q9DUK3_SYMMI</name>